<evidence type="ECO:0000256" key="1">
    <source>
        <dbReference type="ARBA" id="ARBA00004651"/>
    </source>
</evidence>
<dbReference type="AlphaFoldDB" id="A0A0S4QI26"/>
<dbReference type="GO" id="GO:0005524">
    <property type="term" value="F:ATP binding"/>
    <property type="evidence" value="ECO:0007669"/>
    <property type="project" value="UniProtKB-KW"/>
</dbReference>
<dbReference type="Pfam" id="PF00664">
    <property type="entry name" value="ABC_membrane"/>
    <property type="match status" value="1"/>
</dbReference>
<dbReference type="Gene3D" id="3.40.50.300">
    <property type="entry name" value="P-loop containing nucleotide triphosphate hydrolases"/>
    <property type="match status" value="1"/>
</dbReference>
<dbReference type="GO" id="GO:0005886">
    <property type="term" value="C:plasma membrane"/>
    <property type="evidence" value="ECO:0007669"/>
    <property type="project" value="UniProtKB-SubCell"/>
</dbReference>
<keyword evidence="2 7" id="KW-0812">Transmembrane</keyword>
<feature type="transmembrane region" description="Helical" evidence="7">
    <location>
        <begin position="30"/>
        <end position="53"/>
    </location>
</feature>
<proteinExistence type="predicted"/>
<evidence type="ECO:0000313" key="10">
    <source>
        <dbReference type="EMBL" id="CUU54428.1"/>
    </source>
</evidence>
<gene>
    <name evidence="10" type="ORF">Ga0074812_102438</name>
</gene>
<dbReference type="PROSITE" id="PS50893">
    <property type="entry name" value="ABC_TRANSPORTER_2"/>
    <property type="match status" value="1"/>
</dbReference>
<keyword evidence="6 7" id="KW-0472">Membrane</keyword>
<evidence type="ECO:0000256" key="7">
    <source>
        <dbReference type="SAM" id="Phobius"/>
    </source>
</evidence>
<dbReference type="InterPro" id="IPR027417">
    <property type="entry name" value="P-loop_NTPase"/>
</dbReference>
<dbReference type="Pfam" id="PF00005">
    <property type="entry name" value="ABC_tran"/>
    <property type="match status" value="1"/>
</dbReference>
<accession>A0A0S4QI26</accession>
<dbReference type="PANTHER" id="PTHR43394">
    <property type="entry name" value="ATP-DEPENDENT PERMEASE MDL1, MITOCHONDRIAL"/>
    <property type="match status" value="1"/>
</dbReference>
<dbReference type="GO" id="GO:0016887">
    <property type="term" value="F:ATP hydrolysis activity"/>
    <property type="evidence" value="ECO:0007669"/>
    <property type="project" value="InterPro"/>
</dbReference>
<feature type="transmembrane region" description="Helical" evidence="7">
    <location>
        <begin position="172"/>
        <end position="189"/>
    </location>
</feature>
<evidence type="ECO:0000256" key="4">
    <source>
        <dbReference type="ARBA" id="ARBA00022840"/>
    </source>
</evidence>
<sequence length="648" mass="67671">MAEVRMLHEDPATAGALRQAWRHLRPHRRLLTAALAATVASTAAVVGIAPVIGRGVDAVIARDRTALWWTVGGLIVLVLARLLLLRWSEVLLARAGERVVQDLRDLVVERLAGAPLRFVEAHRTGDLLRRATGEIADLALFIREQLPNLLGIGLTVVLTTVLLIVYSPLLSLVLVVLFIPAAVAVVRWFDQVARTAFGRQASADATMTATFTETLAASEALVVVGRPGEWVERFRRDNDELLRASNRTIGAQNRLELFSLLEGLATAVLLLLSVWLARSGHLGVGTVVVFVLATRNLFEGLAGLSRLIGQLQTARVGVARLADLLEATDATGTDAPGTDSAAIDLPATAASATAVSATAVSATAASATGAPASDAPTAGGGAVSLPPRGELAATDLRFGYGTDEDAQVLRGVSVRFPSGDRAGLVGTTGSGKTTLAKLLCGLYEPDAGVVTFGGVDLSTVSPEEIRRHVVLVPQQVHIITGSLAENLALAPGEPDRAAMERAVEVLGLTEWVAGLPGGLDASLGARGELLSAGERQIVGLVRAALVDPPVLVLDEATADLDPDVARRLETAVEHLRPGRTLIVIAHRQATIDRLPRRVRLVSGRLVAGDTAGETAGDVRGAVGGDVLVDAGHSVPSQLQSDPIVSDPA</sequence>
<dbReference type="SUPFAM" id="SSF90123">
    <property type="entry name" value="ABC transporter transmembrane region"/>
    <property type="match status" value="1"/>
</dbReference>
<evidence type="ECO:0000256" key="2">
    <source>
        <dbReference type="ARBA" id="ARBA00022692"/>
    </source>
</evidence>
<feature type="domain" description="ABC transmembrane type-1" evidence="9">
    <location>
        <begin position="33"/>
        <end position="313"/>
    </location>
</feature>
<dbReference type="SUPFAM" id="SSF52540">
    <property type="entry name" value="P-loop containing nucleoside triphosphate hydrolases"/>
    <property type="match status" value="1"/>
</dbReference>
<keyword evidence="5 7" id="KW-1133">Transmembrane helix</keyword>
<dbReference type="CDD" id="cd07346">
    <property type="entry name" value="ABC_6TM_exporters"/>
    <property type="match status" value="1"/>
</dbReference>
<dbReference type="InterPro" id="IPR036640">
    <property type="entry name" value="ABC1_TM_sf"/>
</dbReference>
<comment type="subcellular location">
    <subcellularLocation>
        <location evidence="1">Cell membrane</location>
        <topology evidence="1">Multi-pass membrane protein</topology>
    </subcellularLocation>
</comment>
<dbReference type="RefSeq" id="WP_242666068.1">
    <property type="nucleotide sequence ID" value="NZ_FAOZ01000002.1"/>
</dbReference>
<feature type="domain" description="ABC transporter" evidence="8">
    <location>
        <begin position="391"/>
        <end position="628"/>
    </location>
</feature>
<evidence type="ECO:0000259" key="8">
    <source>
        <dbReference type="PROSITE" id="PS50893"/>
    </source>
</evidence>
<evidence type="ECO:0000256" key="3">
    <source>
        <dbReference type="ARBA" id="ARBA00022741"/>
    </source>
</evidence>
<organism evidence="10 11">
    <name type="scientific">Parafrankia irregularis</name>
    <dbReference type="NCBI Taxonomy" id="795642"/>
    <lineage>
        <taxon>Bacteria</taxon>
        <taxon>Bacillati</taxon>
        <taxon>Actinomycetota</taxon>
        <taxon>Actinomycetes</taxon>
        <taxon>Frankiales</taxon>
        <taxon>Frankiaceae</taxon>
        <taxon>Parafrankia</taxon>
    </lineage>
</organism>
<dbReference type="SMART" id="SM00382">
    <property type="entry name" value="AAA"/>
    <property type="match status" value="1"/>
</dbReference>
<feature type="transmembrane region" description="Helical" evidence="7">
    <location>
        <begin position="65"/>
        <end position="84"/>
    </location>
</feature>
<dbReference type="EMBL" id="FAOZ01000002">
    <property type="protein sequence ID" value="CUU54428.1"/>
    <property type="molecule type" value="Genomic_DNA"/>
</dbReference>
<evidence type="ECO:0000259" key="9">
    <source>
        <dbReference type="PROSITE" id="PS50929"/>
    </source>
</evidence>
<dbReference type="InterPro" id="IPR003439">
    <property type="entry name" value="ABC_transporter-like_ATP-bd"/>
</dbReference>
<evidence type="ECO:0000256" key="5">
    <source>
        <dbReference type="ARBA" id="ARBA00022989"/>
    </source>
</evidence>
<dbReference type="Proteomes" id="UP000198802">
    <property type="component" value="Unassembled WGS sequence"/>
</dbReference>
<evidence type="ECO:0000256" key="6">
    <source>
        <dbReference type="ARBA" id="ARBA00023136"/>
    </source>
</evidence>
<reference evidence="11" key="1">
    <citation type="submission" date="2015-11" db="EMBL/GenBank/DDBJ databases">
        <authorList>
            <person name="Varghese N."/>
        </authorList>
    </citation>
    <scope>NUCLEOTIDE SEQUENCE [LARGE SCALE GENOMIC DNA]</scope>
    <source>
        <strain evidence="11">DSM 45899</strain>
    </source>
</reference>
<feature type="transmembrane region" description="Helical" evidence="7">
    <location>
        <begin position="149"/>
        <end position="166"/>
    </location>
</feature>
<dbReference type="InterPro" id="IPR011527">
    <property type="entry name" value="ABC1_TM_dom"/>
</dbReference>
<dbReference type="InterPro" id="IPR039421">
    <property type="entry name" value="Type_1_exporter"/>
</dbReference>
<evidence type="ECO:0000313" key="11">
    <source>
        <dbReference type="Proteomes" id="UP000198802"/>
    </source>
</evidence>
<keyword evidence="4" id="KW-0067">ATP-binding</keyword>
<dbReference type="PANTHER" id="PTHR43394:SF1">
    <property type="entry name" value="ATP-BINDING CASSETTE SUB-FAMILY B MEMBER 10, MITOCHONDRIAL"/>
    <property type="match status" value="1"/>
</dbReference>
<keyword evidence="11" id="KW-1185">Reference proteome</keyword>
<name>A0A0S4QI26_9ACTN</name>
<dbReference type="PROSITE" id="PS50929">
    <property type="entry name" value="ABC_TM1F"/>
    <property type="match status" value="1"/>
</dbReference>
<dbReference type="InterPro" id="IPR003593">
    <property type="entry name" value="AAA+_ATPase"/>
</dbReference>
<feature type="transmembrane region" description="Helical" evidence="7">
    <location>
        <begin position="257"/>
        <end position="276"/>
    </location>
</feature>
<keyword evidence="3" id="KW-0547">Nucleotide-binding</keyword>
<protein>
    <submittedName>
        <fullName evidence="10">ABC-type multidrug transport system, ATPase and permease component</fullName>
    </submittedName>
</protein>
<dbReference type="Gene3D" id="1.20.1560.10">
    <property type="entry name" value="ABC transporter type 1, transmembrane domain"/>
    <property type="match status" value="1"/>
</dbReference>
<dbReference type="GO" id="GO:0015421">
    <property type="term" value="F:ABC-type oligopeptide transporter activity"/>
    <property type="evidence" value="ECO:0007669"/>
    <property type="project" value="TreeGrafter"/>
</dbReference>